<protein>
    <recommendedName>
        <fullName evidence="3">Copper resistance protein K</fullName>
    </recommendedName>
</protein>
<dbReference type="KEGG" id="app:CAP2UW1_4710"/>
<dbReference type="AlphaFoldDB" id="C7RW25"/>
<keyword evidence="2" id="KW-0614">Plasmid</keyword>
<organism evidence="2">
    <name type="scientific">Accumulibacter regalis</name>
    <dbReference type="NCBI Taxonomy" id="522306"/>
    <lineage>
        <taxon>Bacteria</taxon>
        <taxon>Pseudomonadati</taxon>
        <taxon>Pseudomonadota</taxon>
        <taxon>Betaproteobacteria</taxon>
        <taxon>Candidatus Accumulibacter</taxon>
    </lineage>
</organism>
<dbReference type="GO" id="GO:0046872">
    <property type="term" value="F:metal ion binding"/>
    <property type="evidence" value="ECO:0007669"/>
    <property type="project" value="InterPro"/>
</dbReference>
<dbReference type="Pfam" id="PF11525">
    <property type="entry name" value="CopK"/>
    <property type="match status" value="1"/>
</dbReference>
<geneLocation type="plasmid" evidence="2">
    <name>pAph01</name>
</geneLocation>
<feature type="chain" id="PRO_5002981980" description="Copper resistance protein K" evidence="1">
    <location>
        <begin position="25"/>
        <end position="99"/>
    </location>
</feature>
<evidence type="ECO:0008006" key="3">
    <source>
        <dbReference type="Google" id="ProtNLM"/>
    </source>
</evidence>
<dbReference type="Gene3D" id="2.40.10.300">
    <property type="entry name" value="Copper resistance protein K"/>
    <property type="match status" value="1"/>
</dbReference>
<evidence type="ECO:0000256" key="1">
    <source>
        <dbReference type="SAM" id="SignalP"/>
    </source>
</evidence>
<dbReference type="HOGENOM" id="CLU_185099_0_0_4"/>
<keyword evidence="1" id="KW-0732">Signal</keyword>
<evidence type="ECO:0000313" key="2">
    <source>
        <dbReference type="EMBL" id="ACV37835.1"/>
    </source>
</evidence>
<name>C7RW25_ACCRE</name>
<dbReference type="InterPro" id="IPR021604">
    <property type="entry name" value="CopK"/>
</dbReference>
<accession>C7RW25</accession>
<dbReference type="EMBL" id="CP001716">
    <property type="protein sequence ID" value="ACV37835.1"/>
    <property type="molecule type" value="Genomic_DNA"/>
</dbReference>
<dbReference type="OrthoDB" id="5297628at2"/>
<dbReference type="InterPro" id="IPR038644">
    <property type="entry name" value="CopK_sf"/>
</dbReference>
<proteinExistence type="predicted"/>
<feature type="signal peptide" evidence="1">
    <location>
        <begin position="1"/>
        <end position="24"/>
    </location>
</feature>
<reference evidence="2" key="2">
    <citation type="submission" date="2009-09" db="EMBL/GenBank/DDBJ databases">
        <title>Complete sequence of plasmid1 of Candidatus Accumulibacter phosphatis clade IIA str. UW-1.</title>
        <authorList>
            <consortium name="US DOE Joint Genome Institute"/>
            <person name="Martin H.G."/>
            <person name="Ivanova N."/>
            <person name="Kunin V."/>
            <person name="Warnecke F."/>
            <person name="Barry K."/>
            <person name="He S."/>
            <person name="Salamov A."/>
            <person name="Szeto E."/>
            <person name="Dalin E."/>
            <person name="Pangilinan J.L."/>
            <person name="Lapidus A."/>
            <person name="Lowry S."/>
            <person name="Kyrpides N.C."/>
            <person name="McMahon K.D."/>
            <person name="Hugenholtz P."/>
        </authorList>
    </citation>
    <scope>NUCLEOTIDE SEQUENCE [LARGE SCALE GENOMIC DNA]</scope>
    <source>
        <strain evidence="2">UW-1</strain>
        <plasmid evidence="2">pAph01</plasmid>
        <plasmid>UW-1</plasmid>
    </source>
</reference>
<reference evidence="2" key="1">
    <citation type="submission" date="2009-08" db="EMBL/GenBank/DDBJ databases">
        <authorList>
            <consortium name="US DOE Joint Genome Institute"/>
            <person name="Lucas S."/>
            <person name="Copeland A."/>
            <person name="Lapidus A."/>
            <person name="Glavina del Rio T."/>
            <person name="Dalin E."/>
            <person name="Tice H."/>
            <person name="Bruce D."/>
            <person name="Barry K."/>
            <person name="Pitluck S."/>
            <person name="Lowry S."/>
            <person name="Larimer F."/>
            <person name="Land M."/>
            <person name="Hauser L."/>
            <person name="Kyrpides N."/>
            <person name="Ivanova N."/>
            <person name="McMahon K.D."/>
            <person name="Hugenholtz P."/>
        </authorList>
    </citation>
    <scope>NUCLEOTIDE SEQUENCE</scope>
    <source>
        <strain evidence="2">UW-1</strain>
        <plasmid evidence="2">pAph01</plasmid>
    </source>
</reference>
<sequence>MKTKLAKLALIAVLSTSGATTAFADDAARAEAKQVVDLKNGATLYIFNDGKMAIEDRYGRATRTTPGTEVETSDGRKITTQSDEVARLNSLINKGHKGG</sequence>
<gene>
    <name evidence="2" type="ordered locus">CAP2UW1_4710</name>
</gene>